<dbReference type="Gene3D" id="3.40.50.720">
    <property type="entry name" value="NAD(P)-binding Rossmann-like Domain"/>
    <property type="match status" value="1"/>
</dbReference>
<dbReference type="InterPro" id="IPR008927">
    <property type="entry name" value="6-PGluconate_DH-like_C_sf"/>
</dbReference>
<dbReference type="InterPro" id="IPR003710">
    <property type="entry name" value="ApbA"/>
</dbReference>
<evidence type="ECO:0000256" key="7">
    <source>
        <dbReference type="ARBA" id="ARBA00032024"/>
    </source>
</evidence>
<comment type="pathway">
    <text evidence="1 9">Cofactor biosynthesis; (R)-pantothenate biosynthesis; (R)-pantoate from 3-methyl-2-oxobutanoate: step 2/2.</text>
</comment>
<protein>
    <recommendedName>
        <fullName evidence="4 9">2-dehydropantoate 2-reductase</fullName>
        <ecNumber evidence="3 9">1.1.1.169</ecNumber>
    </recommendedName>
    <alternativeName>
        <fullName evidence="7 9">Ketopantoate reductase</fullName>
    </alternativeName>
</protein>
<dbReference type="InterPro" id="IPR050838">
    <property type="entry name" value="Ketopantoate_reductase"/>
</dbReference>
<dbReference type="PANTHER" id="PTHR43765:SF2">
    <property type="entry name" value="2-DEHYDROPANTOATE 2-REDUCTASE"/>
    <property type="match status" value="1"/>
</dbReference>
<evidence type="ECO:0000313" key="13">
    <source>
        <dbReference type="Proteomes" id="UP000287853"/>
    </source>
</evidence>
<dbReference type="FunFam" id="1.10.1040.10:FF:000017">
    <property type="entry name" value="2-dehydropantoate 2-reductase"/>
    <property type="match status" value="1"/>
</dbReference>
<dbReference type="Gene3D" id="1.10.1040.10">
    <property type="entry name" value="N-(1-d-carboxylethyl)-l-norvaline Dehydrogenase, domain 2"/>
    <property type="match status" value="1"/>
</dbReference>
<evidence type="ECO:0000256" key="6">
    <source>
        <dbReference type="ARBA" id="ARBA00023002"/>
    </source>
</evidence>
<comment type="catalytic activity">
    <reaction evidence="8 9">
        <text>(R)-pantoate + NADP(+) = 2-dehydropantoate + NADPH + H(+)</text>
        <dbReference type="Rhea" id="RHEA:16233"/>
        <dbReference type="ChEBI" id="CHEBI:11561"/>
        <dbReference type="ChEBI" id="CHEBI:15378"/>
        <dbReference type="ChEBI" id="CHEBI:15980"/>
        <dbReference type="ChEBI" id="CHEBI:57783"/>
        <dbReference type="ChEBI" id="CHEBI:58349"/>
        <dbReference type="EC" id="1.1.1.169"/>
    </reaction>
</comment>
<dbReference type="GO" id="GO:0050661">
    <property type="term" value="F:NADP binding"/>
    <property type="evidence" value="ECO:0007669"/>
    <property type="project" value="TreeGrafter"/>
</dbReference>
<dbReference type="InterPro" id="IPR013328">
    <property type="entry name" value="6PGD_dom2"/>
</dbReference>
<dbReference type="GO" id="GO:0015940">
    <property type="term" value="P:pantothenate biosynthetic process"/>
    <property type="evidence" value="ECO:0007669"/>
    <property type="project" value="UniProtKB-UniPathway"/>
</dbReference>
<feature type="domain" description="Ketopantoate reductase N-terminal" evidence="10">
    <location>
        <begin position="3"/>
        <end position="154"/>
    </location>
</feature>
<dbReference type="PANTHER" id="PTHR43765">
    <property type="entry name" value="2-DEHYDROPANTOATE 2-REDUCTASE-RELATED"/>
    <property type="match status" value="1"/>
</dbReference>
<proteinExistence type="inferred from homology"/>
<keyword evidence="9" id="KW-0566">Pantothenate biosynthesis</keyword>
<evidence type="ECO:0000256" key="5">
    <source>
        <dbReference type="ARBA" id="ARBA00022857"/>
    </source>
</evidence>
<dbReference type="Pfam" id="PF02558">
    <property type="entry name" value="ApbA"/>
    <property type="match status" value="1"/>
</dbReference>
<evidence type="ECO:0000313" key="12">
    <source>
        <dbReference type="EMBL" id="RWX45806.1"/>
    </source>
</evidence>
<dbReference type="SUPFAM" id="SSF48179">
    <property type="entry name" value="6-phosphogluconate dehydrogenase C-terminal domain-like"/>
    <property type="match status" value="1"/>
</dbReference>
<keyword evidence="5 9" id="KW-0521">NADP</keyword>
<dbReference type="UniPathway" id="UPA00028">
    <property type="reaction ID" value="UER00004"/>
</dbReference>
<dbReference type="Pfam" id="PF08546">
    <property type="entry name" value="ApbA_C"/>
    <property type="match status" value="1"/>
</dbReference>
<dbReference type="InterPro" id="IPR013752">
    <property type="entry name" value="KPA_reductase"/>
</dbReference>
<evidence type="ECO:0000259" key="10">
    <source>
        <dbReference type="Pfam" id="PF02558"/>
    </source>
</evidence>
<evidence type="ECO:0000256" key="3">
    <source>
        <dbReference type="ARBA" id="ARBA00013014"/>
    </source>
</evidence>
<dbReference type="Proteomes" id="UP000287853">
    <property type="component" value="Unassembled WGS sequence"/>
</dbReference>
<dbReference type="NCBIfam" id="TIGR00745">
    <property type="entry name" value="apbA_panE"/>
    <property type="match status" value="1"/>
</dbReference>
<dbReference type="GO" id="GO:0005737">
    <property type="term" value="C:cytoplasm"/>
    <property type="evidence" value="ECO:0007669"/>
    <property type="project" value="TreeGrafter"/>
</dbReference>
<keyword evidence="13" id="KW-1185">Reference proteome</keyword>
<dbReference type="SUPFAM" id="SSF51735">
    <property type="entry name" value="NAD(P)-binding Rossmann-fold domains"/>
    <property type="match status" value="1"/>
</dbReference>
<evidence type="ECO:0000256" key="1">
    <source>
        <dbReference type="ARBA" id="ARBA00004994"/>
    </source>
</evidence>
<organism evidence="12 13">
    <name type="scientific">Candidatus Electrothrix aarhusensis</name>
    <dbReference type="NCBI Taxonomy" id="1859131"/>
    <lineage>
        <taxon>Bacteria</taxon>
        <taxon>Pseudomonadati</taxon>
        <taxon>Thermodesulfobacteriota</taxon>
        <taxon>Desulfobulbia</taxon>
        <taxon>Desulfobulbales</taxon>
        <taxon>Desulfobulbaceae</taxon>
        <taxon>Candidatus Electrothrix</taxon>
    </lineage>
</organism>
<evidence type="ECO:0000256" key="4">
    <source>
        <dbReference type="ARBA" id="ARBA00019465"/>
    </source>
</evidence>
<gene>
    <name evidence="12" type="ORF">H206_00628</name>
</gene>
<dbReference type="GO" id="GO:0008677">
    <property type="term" value="F:2-dehydropantoate 2-reductase activity"/>
    <property type="evidence" value="ECO:0007669"/>
    <property type="project" value="UniProtKB-EC"/>
</dbReference>
<accession>A0A3S3QRR0</accession>
<evidence type="ECO:0000259" key="11">
    <source>
        <dbReference type="Pfam" id="PF08546"/>
    </source>
</evidence>
<dbReference type="EMBL" id="MTKO01000072">
    <property type="protein sequence ID" value="RWX45806.1"/>
    <property type="molecule type" value="Genomic_DNA"/>
</dbReference>
<name>A0A3S3QRR0_9BACT</name>
<dbReference type="AlphaFoldDB" id="A0A3S3QRR0"/>
<keyword evidence="6 9" id="KW-0560">Oxidoreductase</keyword>
<reference evidence="12 13" key="1">
    <citation type="submission" date="2017-01" db="EMBL/GenBank/DDBJ databases">
        <title>The cable genome- insights into the physiology and evolution of filamentous bacteria capable of sulfide oxidation via long distance electron transfer.</title>
        <authorList>
            <person name="Schreiber L."/>
            <person name="Bjerg J.T."/>
            <person name="Boggild A."/>
            <person name="Van De Vossenberg J."/>
            <person name="Meysman F."/>
            <person name="Nielsen L.P."/>
            <person name="Schramm A."/>
            <person name="Kjeldsen K.U."/>
        </authorList>
    </citation>
    <scope>NUCLEOTIDE SEQUENCE [LARGE SCALE GENOMIC DNA]</scope>
    <source>
        <strain evidence="12">MCF</strain>
    </source>
</reference>
<sequence length="309" mass="32800">MKITIIGAGAMGCLFGGLLSEQGMDVHLLDVREEQVVALNDHGLTILHQGVERIVKVRAVTEPAAIPRTDLAVIFVKHAQTEAAARIAAHLLGGNGYNGHALTLQNGMGNAEIIADVLGEEQVLCGTTAQGAMVLGSGKIQHSGVGETVIGMWRPGRGEIATEVTEVFTAAGISCREVDDIEPVLWKKLFVNVGINAITALTGLRNGQLLDLESTRRLMQDVVSEALAVAEAHSIKVPSDILKHVEQVAQATASNRSSMGQDVDDQRPTEIDAINGYIVRKAKERGIAAPVNQTLVRLVQTVQGKYAAS</sequence>
<comment type="function">
    <text evidence="9">Catalyzes the NADPH-dependent reduction of ketopantoate into pantoic acid.</text>
</comment>
<feature type="domain" description="Ketopantoate reductase C-terminal" evidence="11">
    <location>
        <begin position="180"/>
        <end position="302"/>
    </location>
</feature>
<comment type="similarity">
    <text evidence="2 9">Belongs to the ketopantoate reductase family.</text>
</comment>
<evidence type="ECO:0000256" key="8">
    <source>
        <dbReference type="ARBA" id="ARBA00048793"/>
    </source>
</evidence>
<dbReference type="EC" id="1.1.1.169" evidence="3 9"/>
<evidence type="ECO:0000256" key="9">
    <source>
        <dbReference type="RuleBase" id="RU362068"/>
    </source>
</evidence>
<comment type="caution">
    <text evidence="12">The sequence shown here is derived from an EMBL/GenBank/DDBJ whole genome shotgun (WGS) entry which is preliminary data.</text>
</comment>
<dbReference type="InterPro" id="IPR013332">
    <property type="entry name" value="KPR_N"/>
</dbReference>
<evidence type="ECO:0000256" key="2">
    <source>
        <dbReference type="ARBA" id="ARBA00007870"/>
    </source>
</evidence>
<dbReference type="InterPro" id="IPR036291">
    <property type="entry name" value="NAD(P)-bd_dom_sf"/>
</dbReference>